<dbReference type="Proteomes" id="UP001186974">
    <property type="component" value="Unassembled WGS sequence"/>
</dbReference>
<evidence type="ECO:0000313" key="2">
    <source>
        <dbReference type="Proteomes" id="UP001186974"/>
    </source>
</evidence>
<name>A0ACC3DIJ4_9PEZI</name>
<feature type="non-terminal residue" evidence="1">
    <location>
        <position position="126"/>
    </location>
</feature>
<proteinExistence type="predicted"/>
<reference evidence="1" key="1">
    <citation type="submission" date="2024-09" db="EMBL/GenBank/DDBJ databases">
        <title>Black Yeasts Isolated from many extreme environments.</title>
        <authorList>
            <person name="Coleine C."/>
            <person name="Stajich J.E."/>
            <person name="Selbmann L."/>
        </authorList>
    </citation>
    <scope>NUCLEOTIDE SEQUENCE</scope>
    <source>
        <strain evidence="1">CCFEE 5737</strain>
    </source>
</reference>
<accession>A0ACC3DIJ4</accession>
<evidence type="ECO:0000313" key="1">
    <source>
        <dbReference type="EMBL" id="KAK3076365.1"/>
    </source>
</evidence>
<keyword evidence="2" id="KW-1185">Reference proteome</keyword>
<comment type="caution">
    <text evidence="1">The sequence shown here is derived from an EMBL/GenBank/DDBJ whole genome shotgun (WGS) entry which is preliminary data.</text>
</comment>
<gene>
    <name evidence="1" type="ORF">LTS18_013217</name>
</gene>
<organism evidence="1 2">
    <name type="scientific">Coniosporium uncinatum</name>
    <dbReference type="NCBI Taxonomy" id="93489"/>
    <lineage>
        <taxon>Eukaryota</taxon>
        <taxon>Fungi</taxon>
        <taxon>Dikarya</taxon>
        <taxon>Ascomycota</taxon>
        <taxon>Pezizomycotina</taxon>
        <taxon>Dothideomycetes</taxon>
        <taxon>Dothideomycetes incertae sedis</taxon>
        <taxon>Coniosporium</taxon>
    </lineage>
</organism>
<sequence length="126" mass="14331">MQKEGGSSRRKRSHEDMNTREDFRSEHPATSPPGEERVRSSSPGGHSSENQTQSEPTPPTSGQITEKPNVTGKSADESTDEDEDMHPGDSLDGFDWHDLETRYHEMIEEQNKKESQLQQEFDELMN</sequence>
<dbReference type="EMBL" id="JAWDJW010004052">
    <property type="protein sequence ID" value="KAK3076365.1"/>
    <property type="molecule type" value="Genomic_DNA"/>
</dbReference>
<protein>
    <submittedName>
        <fullName evidence="1">Uncharacterized protein</fullName>
    </submittedName>
</protein>